<dbReference type="GO" id="GO:0045047">
    <property type="term" value="P:protein targeting to ER"/>
    <property type="evidence" value="ECO:0000318"/>
    <property type="project" value="GO_Central"/>
</dbReference>
<protein>
    <submittedName>
        <fullName evidence="11 12">Signal recognition particle receptor subunit alpha</fullName>
    </submittedName>
</protein>
<dbReference type="KEGG" id="nta:107768572"/>
<feature type="region of interest" description="Disordered" evidence="8">
    <location>
        <begin position="123"/>
        <end position="209"/>
    </location>
</feature>
<dbReference type="AlphaFoldDB" id="A0A1S3XTA6"/>
<dbReference type="Gene3D" id="3.30.450.60">
    <property type="match status" value="1"/>
</dbReference>
<dbReference type="PaxDb" id="4097-A0A1S3XTA6"/>
<dbReference type="InterPro" id="IPR000897">
    <property type="entry name" value="SRP54_GTPase_dom"/>
</dbReference>
<dbReference type="PANTHER" id="PTHR43134:SF1">
    <property type="entry name" value="SIGNAL RECOGNITION PARTICLE RECEPTOR SUBUNIT ALPHA"/>
    <property type="match status" value="1"/>
</dbReference>
<dbReference type="FunFam" id="3.40.50.300:FF:000188">
    <property type="entry name" value="signal recognition particle receptor subunit alpha"/>
    <property type="match status" value="1"/>
</dbReference>
<dbReference type="PANTHER" id="PTHR43134">
    <property type="entry name" value="SIGNAL RECOGNITION PARTICLE RECEPTOR SUBUNIT ALPHA"/>
    <property type="match status" value="1"/>
</dbReference>
<dbReference type="GeneID" id="107768572"/>
<dbReference type="SUPFAM" id="SSF47364">
    <property type="entry name" value="Domain of the SRP/SRP receptor G-proteins"/>
    <property type="match status" value="1"/>
</dbReference>
<proteinExistence type="inferred from homology"/>
<dbReference type="SMART" id="SM00963">
    <property type="entry name" value="SRP54_N"/>
    <property type="match status" value="1"/>
</dbReference>
<dbReference type="GO" id="GO:0005789">
    <property type="term" value="C:endoplasmic reticulum membrane"/>
    <property type="evidence" value="ECO:0000318"/>
    <property type="project" value="GO_Central"/>
</dbReference>
<reference key="1">
    <citation type="journal article" date="2014" name="Nat. Commun.">
        <title>The tobacco genome sequence and its comparison with those of tomato and potato.</title>
        <authorList>
            <person name="Sierro N."/>
            <person name="Battey J.N."/>
            <person name="Ouadi S."/>
            <person name="Bakaher N."/>
            <person name="Bovet L."/>
            <person name="Willig A."/>
            <person name="Goepfert S."/>
            <person name="Peitsch M.C."/>
            <person name="Ivanov N.V."/>
        </authorList>
    </citation>
    <scope>NUCLEOTIDE SEQUENCE [LARGE SCALE GENOMIC DNA]</scope>
    <source>
        <strain>cv. TN90</strain>
    </source>
</reference>
<dbReference type="GO" id="GO:0005525">
    <property type="term" value="F:GTP binding"/>
    <property type="evidence" value="ECO:0007669"/>
    <property type="project" value="UniProtKB-KW"/>
</dbReference>
<dbReference type="Pfam" id="PF04086">
    <property type="entry name" value="SRP-alpha_N"/>
    <property type="match status" value="1"/>
</dbReference>
<organism evidence="12">
    <name type="scientific">Nicotiana tabacum</name>
    <name type="common">Common tobacco</name>
    <dbReference type="NCBI Taxonomy" id="4097"/>
    <lineage>
        <taxon>Eukaryota</taxon>
        <taxon>Viridiplantae</taxon>
        <taxon>Streptophyta</taxon>
        <taxon>Embryophyta</taxon>
        <taxon>Tracheophyta</taxon>
        <taxon>Spermatophyta</taxon>
        <taxon>Magnoliopsida</taxon>
        <taxon>eudicotyledons</taxon>
        <taxon>Gunneridae</taxon>
        <taxon>Pentapetalae</taxon>
        <taxon>asterids</taxon>
        <taxon>lamiids</taxon>
        <taxon>Solanales</taxon>
        <taxon>Solanaceae</taxon>
        <taxon>Nicotianoideae</taxon>
        <taxon>Nicotianeae</taxon>
        <taxon>Nicotiana</taxon>
    </lineage>
</organism>
<dbReference type="SUPFAM" id="SSF64356">
    <property type="entry name" value="SNARE-like"/>
    <property type="match status" value="1"/>
</dbReference>
<name>A0A1S3XTA6_TOBAC</name>
<dbReference type="InterPro" id="IPR011012">
    <property type="entry name" value="Longin-like_dom_sf"/>
</dbReference>
<dbReference type="Gene3D" id="1.20.120.140">
    <property type="entry name" value="Signal recognition particle SRP54, nucleotide-binding domain"/>
    <property type="match status" value="1"/>
</dbReference>
<dbReference type="InterPro" id="IPR013822">
    <property type="entry name" value="Signal_recog_particl_SRP54_hlx"/>
</dbReference>
<dbReference type="OrthoDB" id="1727884at2759"/>
<dbReference type="InterPro" id="IPR003593">
    <property type="entry name" value="AAA+_ATPase"/>
</dbReference>
<evidence type="ECO:0000256" key="7">
    <source>
        <dbReference type="ARBA" id="ARBA00023170"/>
    </source>
</evidence>
<reference evidence="11 12" key="2">
    <citation type="submission" date="2025-04" db="UniProtKB">
        <authorList>
            <consortium name="RefSeq"/>
        </authorList>
    </citation>
    <scope>IDENTIFICATION</scope>
</reference>
<evidence type="ECO:0000256" key="3">
    <source>
        <dbReference type="ARBA" id="ARBA00022741"/>
    </source>
</evidence>
<dbReference type="GO" id="GO:0006886">
    <property type="term" value="P:intracellular protein transport"/>
    <property type="evidence" value="ECO:0007669"/>
    <property type="project" value="InterPro"/>
</dbReference>
<accession>A0A1S3XTA6</accession>
<evidence type="ECO:0000259" key="9">
    <source>
        <dbReference type="PROSITE" id="PS00300"/>
    </source>
</evidence>
<dbReference type="Pfam" id="PF02881">
    <property type="entry name" value="SRP54_N"/>
    <property type="match status" value="1"/>
</dbReference>
<evidence type="ECO:0000313" key="10">
    <source>
        <dbReference type="Proteomes" id="UP000790787"/>
    </source>
</evidence>
<feature type="compositionally biased region" description="Polar residues" evidence="8">
    <location>
        <begin position="137"/>
        <end position="148"/>
    </location>
</feature>
<keyword evidence="4" id="KW-0256">Endoplasmic reticulum</keyword>
<dbReference type="FunFam" id="3.30.450.60:FF:000016">
    <property type="entry name" value="Signal recognition particle receptor subunit alpha"/>
    <property type="match status" value="1"/>
</dbReference>
<dbReference type="PROSITE" id="PS00300">
    <property type="entry name" value="SRP54"/>
    <property type="match status" value="1"/>
</dbReference>
<feature type="compositionally biased region" description="Basic and acidic residues" evidence="8">
    <location>
        <begin position="171"/>
        <end position="181"/>
    </location>
</feature>
<evidence type="ECO:0000256" key="8">
    <source>
        <dbReference type="SAM" id="MobiDB-lite"/>
    </source>
</evidence>
<dbReference type="RefSeq" id="XP_016443180.1">
    <property type="nucleotide sequence ID" value="XM_016587694.1"/>
</dbReference>
<feature type="compositionally biased region" description="Basic and acidic residues" evidence="8">
    <location>
        <begin position="254"/>
        <end position="267"/>
    </location>
</feature>
<dbReference type="FunFam" id="1.20.120.140:FF:000007">
    <property type="entry name" value="Signal recognition particle receptor subunit alpha"/>
    <property type="match status" value="1"/>
</dbReference>
<keyword evidence="3" id="KW-0547">Nucleotide-binding</keyword>
<feature type="region of interest" description="Disordered" evidence="8">
    <location>
        <begin position="293"/>
        <end position="315"/>
    </location>
</feature>
<dbReference type="RefSeq" id="XP_016443181.1">
    <property type="nucleotide sequence ID" value="XM_016587695.1"/>
</dbReference>
<dbReference type="Pfam" id="PF00448">
    <property type="entry name" value="SRP54"/>
    <property type="match status" value="1"/>
</dbReference>
<dbReference type="GO" id="GO:0005785">
    <property type="term" value="C:signal recognition particle receptor complex"/>
    <property type="evidence" value="ECO:0007669"/>
    <property type="project" value="InterPro"/>
</dbReference>
<dbReference type="GO" id="GO:0006614">
    <property type="term" value="P:SRP-dependent cotranslational protein targeting to membrane"/>
    <property type="evidence" value="ECO:0007669"/>
    <property type="project" value="InterPro"/>
</dbReference>
<dbReference type="Proteomes" id="UP000790787">
    <property type="component" value="Chromosome 21"/>
</dbReference>
<dbReference type="CDD" id="cd14826">
    <property type="entry name" value="SR_alpha_SRX"/>
    <property type="match status" value="1"/>
</dbReference>
<keyword evidence="7 11" id="KW-0675">Receptor</keyword>
<dbReference type="SMART" id="SM00382">
    <property type="entry name" value="AAA"/>
    <property type="match status" value="1"/>
</dbReference>
<keyword evidence="10" id="KW-1185">Reference proteome</keyword>
<evidence type="ECO:0000256" key="6">
    <source>
        <dbReference type="ARBA" id="ARBA00023136"/>
    </source>
</evidence>
<dbReference type="CDD" id="cd17876">
    <property type="entry name" value="SRalpha_C"/>
    <property type="match status" value="1"/>
</dbReference>
<dbReference type="OMA" id="HLGWIDK"/>
<sequence>MLEQLLIFTRGGLILWTCKELGNALRGSPIDTLIRSCLLEERSGAASYNYDAPGAAYTLKWTFHNELGLVFVAVYQRILHLLYVDELLAMVKREFSEIYDPKKTVYNEFDDVFQQLRREAEARAEEMKKSKQVGKPVTNNLGKKQGQVQKGIMNGGNQKKSGPESGSDGGDSDKVKSRAMENGHSNGSNGNGVVQANGKENGSSDSGAFDVNKLQKLRVKGGKKTDTVIKGSKATDTIVKGSKAEPTKKIKKNRVWDDSPTESKLDFTDPMSENGNENIAVVAAVQGESMMDKEEIVSSDSETEEDEEPGKDSKVEAKKKGWFSSMFQSIAGKANLEKADLEPALKALKDRLMTKNVAEEIAEKLCESVAASLEGKKLASFTRISSTVQAAMEEALVRILTPKRSIDILRDVHAAKEQGKPYVVVFVGVNGVGKSTNLAKVAYWLQQHNINVMMAACDTFRSGAVEQLRTHARRLQIPIFEKGYEKDPAIVAKEAIQEANRNGSDVVLVDTAGRMQDNEPLMRALSKLIYVNSPDLILFVGEALVGNDAVDQLSKFNQKLGDLSPSPNPRLIDGILLTKFDTIDDKVGAALSMVYISGAPVMFVGCGQSYTDLKKLNVKSIVKTLLK</sequence>
<evidence type="ECO:0000313" key="11">
    <source>
        <dbReference type="RefSeq" id="XP_016443180.1"/>
    </source>
</evidence>
<keyword evidence="5" id="KW-0342">GTP-binding</keyword>
<feature type="compositionally biased region" description="Low complexity" evidence="8">
    <location>
        <begin position="182"/>
        <end position="198"/>
    </location>
</feature>
<evidence type="ECO:0000256" key="4">
    <source>
        <dbReference type="ARBA" id="ARBA00022824"/>
    </source>
</evidence>
<evidence type="ECO:0000256" key="2">
    <source>
        <dbReference type="ARBA" id="ARBA00008531"/>
    </source>
</evidence>
<keyword evidence="6" id="KW-0472">Membrane</keyword>
<gene>
    <name evidence="11 12" type="primary">LOC107768572</name>
</gene>
<dbReference type="STRING" id="4097.A0A1S3XTA6"/>
<dbReference type="Gene3D" id="3.40.50.300">
    <property type="entry name" value="P-loop containing nucleotide triphosphate hydrolases"/>
    <property type="match status" value="1"/>
</dbReference>
<evidence type="ECO:0000313" key="12">
    <source>
        <dbReference type="RefSeq" id="XP_016443181.1"/>
    </source>
</evidence>
<dbReference type="InterPro" id="IPR042101">
    <property type="entry name" value="SRP54_N_sf"/>
</dbReference>
<dbReference type="SMR" id="A0A1S3XTA6"/>
<dbReference type="GO" id="GO:0005047">
    <property type="term" value="F:signal recognition particle binding"/>
    <property type="evidence" value="ECO:0000318"/>
    <property type="project" value="GO_Central"/>
</dbReference>
<dbReference type="SUPFAM" id="SSF52540">
    <property type="entry name" value="P-loop containing nucleoside triphosphate hydrolases"/>
    <property type="match status" value="1"/>
</dbReference>
<dbReference type="InterPro" id="IPR007222">
    <property type="entry name" value="Sig_recog_particle_rcpt_asu_N"/>
</dbReference>
<evidence type="ECO:0000256" key="1">
    <source>
        <dbReference type="ARBA" id="ARBA00004397"/>
    </source>
</evidence>
<dbReference type="InterPro" id="IPR036225">
    <property type="entry name" value="SRP/SRP_N"/>
</dbReference>
<dbReference type="InterPro" id="IPR027417">
    <property type="entry name" value="P-loop_NTPase"/>
</dbReference>
<dbReference type="SMART" id="SM00962">
    <property type="entry name" value="SRP54"/>
    <property type="match status" value="1"/>
</dbReference>
<dbReference type="GO" id="GO:0003924">
    <property type="term" value="F:GTPase activity"/>
    <property type="evidence" value="ECO:0000318"/>
    <property type="project" value="GO_Central"/>
</dbReference>
<comment type="subcellular location">
    <subcellularLocation>
        <location evidence="1">Endoplasmic reticulum membrane</location>
        <topology evidence="1">Peripheral membrane protein</topology>
        <orientation evidence="1">Cytoplasmic side</orientation>
    </subcellularLocation>
</comment>
<comment type="similarity">
    <text evidence="2">Belongs to the GTP-binding SRP family.</text>
</comment>
<feature type="region of interest" description="Disordered" evidence="8">
    <location>
        <begin position="254"/>
        <end position="274"/>
    </location>
</feature>
<feature type="domain" description="SRP54-type proteins GTP-binding" evidence="9">
    <location>
        <begin position="600"/>
        <end position="613"/>
    </location>
</feature>
<evidence type="ECO:0000256" key="5">
    <source>
        <dbReference type="ARBA" id="ARBA00023134"/>
    </source>
</evidence>